<accession>M5RQH1</accession>
<evidence type="ECO:0000313" key="1">
    <source>
        <dbReference type="EMBL" id="EMI21456.1"/>
    </source>
</evidence>
<comment type="caution">
    <text evidence="1">The sequence shown here is derived from an EMBL/GenBank/DDBJ whole genome shotgun (WGS) entry which is preliminary data.</text>
</comment>
<keyword evidence="2" id="KW-1185">Reference proteome</keyword>
<dbReference type="EMBL" id="ANOG01000246">
    <property type="protein sequence ID" value="EMI21456.1"/>
    <property type="molecule type" value="Genomic_DNA"/>
</dbReference>
<evidence type="ECO:0000313" key="2">
    <source>
        <dbReference type="Proteomes" id="UP000011991"/>
    </source>
</evidence>
<dbReference type="Proteomes" id="UP000011991">
    <property type="component" value="Unassembled WGS sequence"/>
</dbReference>
<organism evidence="1 2">
    <name type="scientific">Rhodopirellula maiorica SM1</name>
    <dbReference type="NCBI Taxonomy" id="1265738"/>
    <lineage>
        <taxon>Bacteria</taxon>
        <taxon>Pseudomonadati</taxon>
        <taxon>Planctomycetota</taxon>
        <taxon>Planctomycetia</taxon>
        <taxon>Pirellulales</taxon>
        <taxon>Pirellulaceae</taxon>
        <taxon>Novipirellula</taxon>
    </lineage>
</organism>
<protein>
    <submittedName>
        <fullName evidence="1">Uncharacterized protein</fullName>
    </submittedName>
</protein>
<proteinExistence type="predicted"/>
<reference evidence="1 2" key="1">
    <citation type="journal article" date="2013" name="Mar. Genomics">
        <title>Expression of sulfatases in Rhodopirellula baltica and the diversity of sulfatases in the genus Rhodopirellula.</title>
        <authorList>
            <person name="Wegner C.E."/>
            <person name="Richter-Heitmann T."/>
            <person name="Klindworth A."/>
            <person name="Klockow C."/>
            <person name="Richter M."/>
            <person name="Achstetter T."/>
            <person name="Glockner F.O."/>
            <person name="Harder J."/>
        </authorList>
    </citation>
    <scope>NUCLEOTIDE SEQUENCE [LARGE SCALE GENOMIC DNA]</scope>
    <source>
        <strain evidence="1 2">SM1</strain>
    </source>
</reference>
<name>M5RQH1_9BACT</name>
<dbReference type="AlphaFoldDB" id="M5RQH1"/>
<gene>
    <name evidence="1" type="ORF">RMSM_01600</name>
</gene>
<sequence>MIPQCVCFVIPFPHNVHSISFTEEGSDKKQVCFSSSAFACVGDL</sequence>